<gene>
    <name evidence="1" type="primary">yqfC</name>
    <name evidence="1" type="ORF">GCM10010917_01420</name>
</gene>
<accession>A0ABQ1FKW5</accession>
<comment type="caution">
    <text evidence="1">The sequence shown here is derived from an EMBL/GenBank/DDBJ whole genome shotgun (WGS) entry which is preliminary data.</text>
</comment>
<evidence type="ECO:0000313" key="1">
    <source>
        <dbReference type="EMBL" id="GGA20452.1"/>
    </source>
</evidence>
<dbReference type="Pfam" id="PF07873">
    <property type="entry name" value="YabP"/>
    <property type="match status" value="1"/>
</dbReference>
<proteinExistence type="predicted"/>
<reference evidence="2" key="1">
    <citation type="journal article" date="2019" name="Int. J. Syst. Evol. Microbiol.">
        <title>The Global Catalogue of Microorganisms (GCM) 10K type strain sequencing project: providing services to taxonomists for standard genome sequencing and annotation.</title>
        <authorList>
            <consortium name="The Broad Institute Genomics Platform"/>
            <consortium name="The Broad Institute Genome Sequencing Center for Infectious Disease"/>
            <person name="Wu L."/>
            <person name="Ma J."/>
        </authorList>
    </citation>
    <scope>NUCLEOTIDE SEQUENCE [LARGE SCALE GENOMIC DNA]</scope>
    <source>
        <strain evidence="2">CGMCC 1.15044</strain>
    </source>
</reference>
<dbReference type="EMBL" id="BMHF01000001">
    <property type="protein sequence ID" value="GGA20452.1"/>
    <property type="molecule type" value="Genomic_DNA"/>
</dbReference>
<sequence>MSRIARKFRKWTVDALDLPGDLVFELPRLTLVGGKQLLIENHRGVLHFSEERLSLALSEGGLEVTGKDLVIKTIMPQEIMVEGDIEEIKYRGTGEKP</sequence>
<dbReference type="RefSeq" id="WP_094093624.1">
    <property type="nucleotide sequence ID" value="NZ_BMHF01000001.1"/>
</dbReference>
<dbReference type="InterPro" id="IPR022477">
    <property type="entry name" value="Spore_YqfC"/>
</dbReference>
<keyword evidence="2" id="KW-1185">Reference proteome</keyword>
<dbReference type="InterPro" id="IPR022476">
    <property type="entry name" value="Spore_YabP/YqfC"/>
</dbReference>
<protein>
    <recommendedName>
        <fullName evidence="3">Sporulation protein YqfC</fullName>
    </recommendedName>
</protein>
<evidence type="ECO:0008006" key="3">
    <source>
        <dbReference type="Google" id="ProtNLM"/>
    </source>
</evidence>
<dbReference type="NCBIfam" id="TIGR02856">
    <property type="entry name" value="spore_yqfC"/>
    <property type="match status" value="1"/>
</dbReference>
<dbReference type="Proteomes" id="UP000609323">
    <property type="component" value="Unassembled WGS sequence"/>
</dbReference>
<evidence type="ECO:0000313" key="2">
    <source>
        <dbReference type="Proteomes" id="UP000609323"/>
    </source>
</evidence>
<dbReference type="Gene3D" id="2.60.40.2000">
    <property type="match status" value="1"/>
</dbReference>
<organism evidence="1 2">
    <name type="scientific">Paenibacillus physcomitrellae</name>
    <dbReference type="NCBI Taxonomy" id="1619311"/>
    <lineage>
        <taxon>Bacteria</taxon>
        <taxon>Bacillati</taxon>
        <taxon>Bacillota</taxon>
        <taxon>Bacilli</taxon>
        <taxon>Bacillales</taxon>
        <taxon>Paenibacillaceae</taxon>
        <taxon>Paenibacillus</taxon>
    </lineage>
</organism>
<name>A0ABQ1FKW5_9BACL</name>
<dbReference type="InterPro" id="IPR038705">
    <property type="entry name" value="YabP_sf"/>
</dbReference>